<feature type="compositionally biased region" description="Polar residues" evidence="1">
    <location>
        <begin position="8"/>
        <end position="24"/>
    </location>
</feature>
<dbReference type="EMBL" id="AFRT01001225">
    <property type="protein sequence ID" value="ELU40992.1"/>
    <property type="molecule type" value="Genomic_DNA"/>
</dbReference>
<feature type="region of interest" description="Disordered" evidence="1">
    <location>
        <begin position="1"/>
        <end position="24"/>
    </location>
</feature>
<dbReference type="Gene3D" id="3.30.780.10">
    <property type="entry name" value="SUI1-like domain"/>
    <property type="match status" value="1"/>
</dbReference>
<organism evidence="2 3">
    <name type="scientific">Thanatephorus cucumeris (strain AG1-IA)</name>
    <name type="common">Rice sheath blight fungus</name>
    <name type="synonym">Rhizoctonia solani</name>
    <dbReference type="NCBI Taxonomy" id="983506"/>
    <lineage>
        <taxon>Eukaryota</taxon>
        <taxon>Fungi</taxon>
        <taxon>Dikarya</taxon>
        <taxon>Basidiomycota</taxon>
        <taxon>Agaricomycotina</taxon>
        <taxon>Agaricomycetes</taxon>
        <taxon>Cantharellales</taxon>
        <taxon>Ceratobasidiaceae</taxon>
        <taxon>Rhizoctonia</taxon>
        <taxon>Rhizoctonia solani AG-1</taxon>
    </lineage>
</organism>
<dbReference type="AlphaFoldDB" id="L8WVZ6"/>
<sequence>MIAKQVKDSASSKSQHKSTGYSEHSSVVFPSAGGHFHVQLTQPSHGYILSQRLAKLTHNWPALPIIMFSTLIRRTAVSASSSSSAGPATKITEVKYPYFVTRQSTSGRLPVYNEFRAGTKATTLIRNVDGNAGSDMGSMWKFKVHGATLSPTGLSLGGFRYTGLVWGRVLASPHDNLDFMCLKFSTMDCYHNLNRLVEWPKQSDGSHVSRQLVGFELGLGLIGCFACYSSMYVYVLDRAFTGSSGTIGRQGHIHLLLSSSPNLQRQEACACQMDGPAYRNRPRIETGKPTEVPEMHNHEVTRPLKPIIELVQVPEM</sequence>
<protein>
    <submittedName>
        <fullName evidence="2">Img2 domain-containing protein</fullName>
    </submittedName>
</protein>
<gene>
    <name evidence="2" type="ORF">AG1IA_04974</name>
</gene>
<dbReference type="OrthoDB" id="19439at2759"/>
<dbReference type="HOGENOM" id="CLU_880481_0_0_1"/>
<accession>L8WVZ6</accession>
<proteinExistence type="predicted"/>
<evidence type="ECO:0000313" key="2">
    <source>
        <dbReference type="EMBL" id="ELU40992.1"/>
    </source>
</evidence>
<name>L8WVZ6_THACA</name>
<evidence type="ECO:0000313" key="3">
    <source>
        <dbReference type="Proteomes" id="UP000011668"/>
    </source>
</evidence>
<comment type="caution">
    <text evidence="2">The sequence shown here is derived from an EMBL/GenBank/DDBJ whole genome shotgun (WGS) entry which is preliminary data.</text>
</comment>
<dbReference type="Proteomes" id="UP000011668">
    <property type="component" value="Unassembled WGS sequence"/>
</dbReference>
<reference evidence="2 3" key="1">
    <citation type="journal article" date="2013" name="Nat. Commun.">
        <title>The evolution and pathogenic mechanisms of the rice sheath blight pathogen.</title>
        <authorList>
            <person name="Zheng A."/>
            <person name="Lin R."/>
            <person name="Xu L."/>
            <person name="Qin P."/>
            <person name="Tang C."/>
            <person name="Ai P."/>
            <person name="Zhang D."/>
            <person name="Liu Y."/>
            <person name="Sun Z."/>
            <person name="Feng H."/>
            <person name="Wang Y."/>
            <person name="Chen Y."/>
            <person name="Liang X."/>
            <person name="Fu R."/>
            <person name="Li Q."/>
            <person name="Zhang J."/>
            <person name="Yu X."/>
            <person name="Xie Z."/>
            <person name="Ding L."/>
            <person name="Guan P."/>
            <person name="Tang J."/>
            <person name="Liang Y."/>
            <person name="Wang S."/>
            <person name="Deng Q."/>
            <person name="Li S."/>
            <person name="Zhu J."/>
            <person name="Wang L."/>
            <person name="Liu H."/>
            <person name="Li P."/>
        </authorList>
    </citation>
    <scope>NUCLEOTIDE SEQUENCE [LARGE SCALE GENOMIC DNA]</scope>
    <source>
        <strain evidence="3">AG-1 IA</strain>
    </source>
</reference>
<dbReference type="STRING" id="983506.L8WVZ6"/>
<evidence type="ECO:0000256" key="1">
    <source>
        <dbReference type="SAM" id="MobiDB-lite"/>
    </source>
</evidence>
<keyword evidence="3" id="KW-1185">Reference proteome</keyword>